<keyword evidence="1" id="KW-0479">Metal-binding</keyword>
<comment type="caution">
    <text evidence="4">The sequence shown here is derived from an EMBL/GenBank/DDBJ whole genome shotgun (WGS) entry which is preliminary data.</text>
</comment>
<name>A0AA36JDY3_9DINO</name>
<reference evidence="4" key="1">
    <citation type="submission" date="2023-08" db="EMBL/GenBank/DDBJ databases">
        <authorList>
            <person name="Chen Y."/>
            <person name="Shah S."/>
            <person name="Dougan E. K."/>
            <person name="Thang M."/>
            <person name="Chan C."/>
        </authorList>
    </citation>
    <scope>NUCLEOTIDE SEQUENCE</scope>
</reference>
<dbReference type="EMBL" id="CAUJNA010003514">
    <property type="protein sequence ID" value="CAJ1403872.1"/>
    <property type="molecule type" value="Genomic_DNA"/>
</dbReference>
<evidence type="ECO:0000256" key="1">
    <source>
        <dbReference type="ARBA" id="ARBA00022723"/>
    </source>
</evidence>
<dbReference type="InterPro" id="IPR050316">
    <property type="entry name" value="Tyrosinase/Hemocyanin"/>
</dbReference>
<keyword evidence="2" id="KW-0186">Copper</keyword>
<evidence type="ECO:0000259" key="3">
    <source>
        <dbReference type="PROSITE" id="PS00497"/>
    </source>
</evidence>
<gene>
    <name evidence="4" type="ORF">EVOR1521_LOCUS26445</name>
</gene>
<evidence type="ECO:0000256" key="2">
    <source>
        <dbReference type="ARBA" id="ARBA00023008"/>
    </source>
</evidence>
<sequence>MERVPTSEPEFDGKSVKGNHCRGWKACTFLATGVALILVGGVWARNHHGDHHKVDELLELFGRKRIRQAALGGGARGWSASGDADSDSAKKAEKSWDLLGGKGPKFKNKPRVRREWRTLSDEMREKVANAFWTLKTLTTEAGQAKYGPDFHNHDDMLFLHSCATTDPKCDQGHFGPQFMTFHRALLLKYERAMLSVDPSIEALPYWNIAFDSLNGKYRNDPEKYIFTNKYFGSYYGTGVNYQVIDGLFANWPIAKYTEERFGKDSPMAAISTCVRKEYFKGYKATTCDKCCGVAGCTCEESDERTTYLRNHDDCSPHVARWPEDPDAMGPLGGTYELLYSEEDFDKCKDIRLVRSWMEWQDCIEMGNFMCSQRFNFVMGQPEFPKTFRQKILPEMKRRAAAAVENEQGRFYREAVRQLEDAADSSSSDDSFTNVIKTLVKQLGVCFSLPVGPQSQILKLRASQQIAPRLLVCLGLTGYQP</sequence>
<accession>A0AA36JDY3</accession>
<organism evidence="4 5">
    <name type="scientific">Effrenium voratum</name>
    <dbReference type="NCBI Taxonomy" id="2562239"/>
    <lineage>
        <taxon>Eukaryota</taxon>
        <taxon>Sar</taxon>
        <taxon>Alveolata</taxon>
        <taxon>Dinophyceae</taxon>
        <taxon>Suessiales</taxon>
        <taxon>Symbiodiniaceae</taxon>
        <taxon>Effrenium</taxon>
    </lineage>
</organism>
<dbReference type="GO" id="GO:0016491">
    <property type="term" value="F:oxidoreductase activity"/>
    <property type="evidence" value="ECO:0007669"/>
    <property type="project" value="InterPro"/>
</dbReference>
<dbReference type="GO" id="GO:0046872">
    <property type="term" value="F:metal ion binding"/>
    <property type="evidence" value="ECO:0007669"/>
    <property type="project" value="UniProtKB-KW"/>
</dbReference>
<dbReference type="InterPro" id="IPR008922">
    <property type="entry name" value="Di-copper_centre_dom_sf"/>
</dbReference>
<dbReference type="Gene3D" id="1.10.1280.10">
    <property type="entry name" value="Di-copper center containing domain from catechol oxidase"/>
    <property type="match status" value="1"/>
</dbReference>
<dbReference type="AlphaFoldDB" id="A0AA36JDY3"/>
<evidence type="ECO:0000313" key="5">
    <source>
        <dbReference type="Proteomes" id="UP001178507"/>
    </source>
</evidence>
<dbReference type="PANTHER" id="PTHR11474:SF126">
    <property type="entry name" value="TYROSINASE-LIKE PROTEIN TYR-1-RELATED"/>
    <property type="match status" value="1"/>
</dbReference>
<protein>
    <recommendedName>
        <fullName evidence="3">Tyrosinase copper-binding domain-containing protein</fullName>
    </recommendedName>
</protein>
<dbReference type="Proteomes" id="UP001178507">
    <property type="component" value="Unassembled WGS sequence"/>
</dbReference>
<dbReference type="SUPFAM" id="SSF48056">
    <property type="entry name" value="Di-copper centre-containing domain"/>
    <property type="match status" value="1"/>
</dbReference>
<dbReference type="PANTHER" id="PTHR11474">
    <property type="entry name" value="TYROSINASE FAMILY MEMBER"/>
    <property type="match status" value="1"/>
</dbReference>
<feature type="domain" description="Tyrosinase copper-binding" evidence="3">
    <location>
        <begin position="173"/>
        <end position="190"/>
    </location>
</feature>
<keyword evidence="5" id="KW-1185">Reference proteome</keyword>
<proteinExistence type="predicted"/>
<evidence type="ECO:0000313" key="4">
    <source>
        <dbReference type="EMBL" id="CAJ1403872.1"/>
    </source>
</evidence>
<dbReference type="InterPro" id="IPR002227">
    <property type="entry name" value="Tyrosinase_Cu-bd"/>
</dbReference>
<dbReference type="PROSITE" id="PS00497">
    <property type="entry name" value="TYROSINASE_1"/>
    <property type="match status" value="1"/>
</dbReference>
<dbReference type="Pfam" id="PF00264">
    <property type="entry name" value="Tyrosinase"/>
    <property type="match status" value="1"/>
</dbReference>